<dbReference type="EMBL" id="JAGDFM010000163">
    <property type="protein sequence ID" value="KAG7383926.1"/>
    <property type="molecule type" value="Genomic_DNA"/>
</dbReference>
<dbReference type="AlphaFoldDB" id="A0A8T1VSJ4"/>
<keyword evidence="2" id="KW-0732">Signal</keyword>
<feature type="region of interest" description="Disordered" evidence="1">
    <location>
        <begin position="74"/>
        <end position="101"/>
    </location>
</feature>
<comment type="caution">
    <text evidence="3">The sequence shown here is derived from an EMBL/GenBank/DDBJ whole genome shotgun (WGS) entry which is preliminary data.</text>
</comment>
<evidence type="ECO:0000256" key="1">
    <source>
        <dbReference type="SAM" id="MobiDB-lite"/>
    </source>
</evidence>
<accession>A0A8T1VSJ4</accession>
<gene>
    <name evidence="3" type="ORF">PHYPSEUDO_003219</name>
</gene>
<feature type="chain" id="PRO_5035784946" description="RxLR effector protein" evidence="2">
    <location>
        <begin position="20"/>
        <end position="101"/>
    </location>
</feature>
<dbReference type="Proteomes" id="UP000694044">
    <property type="component" value="Unassembled WGS sequence"/>
</dbReference>
<evidence type="ECO:0000313" key="3">
    <source>
        <dbReference type="EMBL" id="KAG7383926.1"/>
    </source>
</evidence>
<proteinExistence type="predicted"/>
<feature type="compositionally biased region" description="Low complexity" evidence="1">
    <location>
        <begin position="75"/>
        <end position="89"/>
    </location>
</feature>
<evidence type="ECO:0000313" key="4">
    <source>
        <dbReference type="Proteomes" id="UP000694044"/>
    </source>
</evidence>
<organism evidence="3 4">
    <name type="scientific">Phytophthora pseudosyringae</name>
    <dbReference type="NCBI Taxonomy" id="221518"/>
    <lineage>
        <taxon>Eukaryota</taxon>
        <taxon>Sar</taxon>
        <taxon>Stramenopiles</taxon>
        <taxon>Oomycota</taxon>
        <taxon>Peronosporomycetes</taxon>
        <taxon>Peronosporales</taxon>
        <taxon>Peronosporaceae</taxon>
        <taxon>Phytophthora</taxon>
    </lineage>
</organism>
<evidence type="ECO:0000256" key="2">
    <source>
        <dbReference type="SAM" id="SignalP"/>
    </source>
</evidence>
<keyword evidence="4" id="KW-1185">Reference proteome</keyword>
<sequence length="101" mass="10844">MKTTLMLTMLTLTLALANASTRLPREDATAAMASTLTPLSPLAVINEPNDIRHLRSEDIGDDVVETITSVLNSLTPATSSSETPVPSSPETEEASRRRRVP</sequence>
<feature type="signal peptide" evidence="2">
    <location>
        <begin position="1"/>
        <end position="19"/>
    </location>
</feature>
<protein>
    <recommendedName>
        <fullName evidence="5">RxLR effector protein</fullName>
    </recommendedName>
</protein>
<name>A0A8T1VSJ4_9STRA</name>
<evidence type="ECO:0008006" key="5">
    <source>
        <dbReference type="Google" id="ProtNLM"/>
    </source>
</evidence>
<reference evidence="3" key="1">
    <citation type="submission" date="2021-02" db="EMBL/GenBank/DDBJ databases">
        <authorList>
            <person name="Palmer J.M."/>
        </authorList>
    </citation>
    <scope>NUCLEOTIDE SEQUENCE</scope>
    <source>
        <strain evidence="3">SCRP734</strain>
    </source>
</reference>